<dbReference type="InterPro" id="IPR051326">
    <property type="entry name" value="Kynurenine-oxoglutarate_AT"/>
</dbReference>
<dbReference type="GO" id="GO:0016212">
    <property type="term" value="F:kynurenine-oxoglutarate transaminase activity"/>
    <property type="evidence" value="ECO:0007669"/>
    <property type="project" value="TreeGrafter"/>
</dbReference>
<dbReference type="InterPro" id="IPR015424">
    <property type="entry name" value="PyrdxlP-dep_Trfase"/>
</dbReference>
<comment type="caution">
    <text evidence="7">The sequence shown here is derived from an EMBL/GenBank/DDBJ whole genome shotgun (WGS) entry which is preliminary data.</text>
</comment>
<comment type="cofactor">
    <cofactor evidence="1">
        <name>pyridoxal 5'-phosphate</name>
        <dbReference type="ChEBI" id="CHEBI:597326"/>
    </cofactor>
</comment>
<dbReference type="InterPro" id="IPR015422">
    <property type="entry name" value="PyrdxlP-dep_Trfase_small"/>
</dbReference>
<dbReference type="PANTHER" id="PTHR43807">
    <property type="entry name" value="FI04487P"/>
    <property type="match status" value="1"/>
</dbReference>
<evidence type="ECO:0000313" key="8">
    <source>
        <dbReference type="Proteomes" id="UP000251577"/>
    </source>
</evidence>
<dbReference type="FunFam" id="3.40.640.10:FF:000033">
    <property type="entry name" value="Aspartate aminotransferase"/>
    <property type="match status" value="1"/>
</dbReference>
<evidence type="ECO:0000256" key="3">
    <source>
        <dbReference type="ARBA" id="ARBA00022576"/>
    </source>
</evidence>
<dbReference type="CDD" id="cd00609">
    <property type="entry name" value="AAT_like"/>
    <property type="match status" value="1"/>
</dbReference>
<keyword evidence="8" id="KW-1185">Reference proteome</keyword>
<keyword evidence="4 7" id="KW-0808">Transferase</keyword>
<evidence type="ECO:0000256" key="2">
    <source>
        <dbReference type="ARBA" id="ARBA00007441"/>
    </source>
</evidence>
<dbReference type="Pfam" id="PF00155">
    <property type="entry name" value="Aminotran_1_2"/>
    <property type="match status" value="1"/>
</dbReference>
<dbReference type="Gene3D" id="3.40.640.10">
    <property type="entry name" value="Type I PLP-dependent aspartate aminotransferase-like (Major domain)"/>
    <property type="match status" value="1"/>
</dbReference>
<feature type="domain" description="Aminotransferase class I/classII large" evidence="6">
    <location>
        <begin position="30"/>
        <end position="391"/>
    </location>
</feature>
<evidence type="ECO:0000256" key="4">
    <source>
        <dbReference type="ARBA" id="ARBA00022679"/>
    </source>
</evidence>
<dbReference type="Gene3D" id="3.90.1150.10">
    <property type="entry name" value="Aspartate Aminotransferase, domain 1"/>
    <property type="match status" value="1"/>
</dbReference>
<name>A0A364V6W8_9CORY</name>
<dbReference type="InterPro" id="IPR015421">
    <property type="entry name" value="PyrdxlP-dep_Trfase_major"/>
</dbReference>
<dbReference type="GO" id="GO:0030170">
    <property type="term" value="F:pyridoxal phosphate binding"/>
    <property type="evidence" value="ECO:0007669"/>
    <property type="project" value="InterPro"/>
</dbReference>
<dbReference type="EMBL" id="QHCV01000024">
    <property type="protein sequence ID" value="RAV32410.1"/>
    <property type="molecule type" value="Genomic_DNA"/>
</dbReference>
<accession>A0A364V6W8</accession>
<reference evidence="7 8" key="1">
    <citation type="journal article" date="2018" name="Syst. Appl. Microbiol.">
        <title>Corynebacterium heidelbergense sp. nov., isolated from the preen glands of Egyptian geese (Alopochen aegyptiacus).</title>
        <authorList>
            <person name="Braun M.S."/>
            <person name="Wang E."/>
            <person name="Zimmermann S."/>
            <person name="Wink M."/>
        </authorList>
    </citation>
    <scope>NUCLEOTIDE SEQUENCE [LARGE SCALE GENOMIC DNA]</scope>
    <source>
        <strain evidence="7 8">647</strain>
    </source>
</reference>
<sequence>MPEHGSVRLRQYGETIFASMSRLAVETGSVNLGQGAPDFPAPRVVLEEAQHQIEIGNNQYAPGRGIPELRSAITDERARRTGQQYDPRTECLVTVGATEAVAATVLGLVEPGQRVVIVEPYYDSYEAAISLAGARRTTIPLRPDAKGNWRLDPEETRRAILGDENDGPAAMIILNSPHNPTGSILSVEEMETIAAAAIQADALVLSDEVYERLIFDGASHHSISELRGMRERTIVASSAGKTFNLTGWKTGWALAPEELIDAIVRAKQFITYVGATPMQPAITVGLNECDGWVGRLRDTLQHNRDMLVNGLRDLGAQVGDPHAGYFAVADVSAWNLGTAPQAVHTLAHEAGVVGIPVTAFVDDTANPVFSSLVRFSFCKERETVDEALRRLRAYVRR</sequence>
<keyword evidence="3 7" id="KW-0032">Aminotransferase</keyword>
<dbReference type="SUPFAM" id="SSF53383">
    <property type="entry name" value="PLP-dependent transferases"/>
    <property type="match status" value="1"/>
</dbReference>
<proteinExistence type="inferred from homology"/>
<protein>
    <submittedName>
        <fullName evidence="7">Aminotransferase</fullName>
    </submittedName>
</protein>
<dbReference type="GO" id="GO:0005737">
    <property type="term" value="C:cytoplasm"/>
    <property type="evidence" value="ECO:0007669"/>
    <property type="project" value="TreeGrafter"/>
</dbReference>
<evidence type="ECO:0000256" key="1">
    <source>
        <dbReference type="ARBA" id="ARBA00001933"/>
    </source>
</evidence>
<keyword evidence="5" id="KW-0663">Pyridoxal phosphate</keyword>
<dbReference type="AlphaFoldDB" id="A0A364V6W8"/>
<dbReference type="PANTHER" id="PTHR43807:SF20">
    <property type="entry name" value="FI04487P"/>
    <property type="match status" value="1"/>
</dbReference>
<comment type="similarity">
    <text evidence="2">Belongs to the class-I pyridoxal-phosphate-dependent aminotransferase family.</text>
</comment>
<dbReference type="Proteomes" id="UP000251577">
    <property type="component" value="Unassembled WGS sequence"/>
</dbReference>
<evidence type="ECO:0000313" key="7">
    <source>
        <dbReference type="EMBL" id="RAV32410.1"/>
    </source>
</evidence>
<dbReference type="InterPro" id="IPR004839">
    <property type="entry name" value="Aminotransferase_I/II_large"/>
</dbReference>
<evidence type="ECO:0000256" key="5">
    <source>
        <dbReference type="ARBA" id="ARBA00022898"/>
    </source>
</evidence>
<evidence type="ECO:0000259" key="6">
    <source>
        <dbReference type="Pfam" id="PF00155"/>
    </source>
</evidence>
<organism evidence="7 8">
    <name type="scientific">Corynebacterium heidelbergense</name>
    <dbReference type="NCBI Taxonomy" id="2055947"/>
    <lineage>
        <taxon>Bacteria</taxon>
        <taxon>Bacillati</taxon>
        <taxon>Actinomycetota</taxon>
        <taxon>Actinomycetes</taxon>
        <taxon>Mycobacteriales</taxon>
        <taxon>Corynebacteriaceae</taxon>
        <taxon>Corynebacterium</taxon>
    </lineage>
</organism>
<gene>
    <name evidence="7" type="ORF">DLJ54_03545</name>
</gene>